<evidence type="ECO:0000256" key="13">
    <source>
        <dbReference type="RuleBase" id="RU000688"/>
    </source>
</evidence>
<dbReference type="STRING" id="1676925.ENSPKIP00000033695"/>
<evidence type="ECO:0000256" key="4">
    <source>
        <dbReference type="ARBA" id="ARBA00022692"/>
    </source>
</evidence>
<dbReference type="PROSITE" id="PS00237">
    <property type="entry name" value="G_PROTEIN_RECEP_F1_1"/>
    <property type="match status" value="1"/>
</dbReference>
<evidence type="ECO:0000256" key="3">
    <source>
        <dbReference type="ARBA" id="ARBA00022475"/>
    </source>
</evidence>
<feature type="compositionally biased region" description="Basic and acidic residues" evidence="14">
    <location>
        <begin position="367"/>
        <end position="377"/>
    </location>
</feature>
<feature type="transmembrane region" description="Helical" evidence="15">
    <location>
        <begin position="316"/>
        <end position="334"/>
    </location>
</feature>
<evidence type="ECO:0000256" key="9">
    <source>
        <dbReference type="ARBA" id="ARBA00023170"/>
    </source>
</evidence>
<dbReference type="InterPro" id="IPR017452">
    <property type="entry name" value="GPCR_Rhodpsn_7TM"/>
</dbReference>
<keyword evidence="6 13" id="KW-0297">G-protein coupled receptor</keyword>
<proteinExistence type="inferred from homology"/>
<evidence type="ECO:0000313" key="18">
    <source>
        <dbReference type="Proteomes" id="UP000261540"/>
    </source>
</evidence>
<evidence type="ECO:0000256" key="10">
    <source>
        <dbReference type="ARBA" id="ARBA00023180"/>
    </source>
</evidence>
<keyword evidence="11" id="KW-0306">Gastrulation</keyword>
<feature type="transmembrane region" description="Helical" evidence="15">
    <location>
        <begin position="277"/>
        <end position="296"/>
    </location>
</feature>
<dbReference type="GO" id="GO:0030593">
    <property type="term" value="P:neutrophil chemotaxis"/>
    <property type="evidence" value="ECO:0007669"/>
    <property type="project" value="TreeGrafter"/>
</dbReference>
<evidence type="ECO:0000256" key="14">
    <source>
        <dbReference type="SAM" id="MobiDB-lite"/>
    </source>
</evidence>
<keyword evidence="9 13" id="KW-0675">Receptor</keyword>
<dbReference type="GO" id="GO:0007204">
    <property type="term" value="P:positive regulation of cytosolic calcium ion concentration"/>
    <property type="evidence" value="ECO:0007669"/>
    <property type="project" value="TreeGrafter"/>
</dbReference>
<dbReference type="GO" id="GO:0006955">
    <property type="term" value="P:immune response"/>
    <property type="evidence" value="ECO:0007669"/>
    <property type="project" value="TreeGrafter"/>
</dbReference>
<dbReference type="GeneTree" id="ENSGT01130000278303"/>
<keyword evidence="12 13" id="KW-0807">Transducer</keyword>
<feature type="transmembrane region" description="Helical" evidence="15">
    <location>
        <begin position="227"/>
        <end position="256"/>
    </location>
</feature>
<keyword evidence="10" id="KW-0325">Glycoprotein</keyword>
<keyword evidence="8" id="KW-1015">Disulfide bond</keyword>
<dbReference type="AlphaFoldDB" id="A0A3B3STN2"/>
<evidence type="ECO:0000256" key="2">
    <source>
        <dbReference type="ARBA" id="ARBA00022473"/>
    </source>
</evidence>
<dbReference type="InterPro" id="IPR050119">
    <property type="entry name" value="CCR1-9-like"/>
</dbReference>
<feature type="transmembrane region" description="Helical" evidence="15">
    <location>
        <begin position="116"/>
        <end position="135"/>
    </location>
</feature>
<name>A0A3B3STN2_9TELE</name>
<evidence type="ECO:0000256" key="8">
    <source>
        <dbReference type="ARBA" id="ARBA00023157"/>
    </source>
</evidence>
<feature type="compositionally biased region" description="Polar residues" evidence="14">
    <location>
        <begin position="378"/>
        <end position="387"/>
    </location>
</feature>
<evidence type="ECO:0000256" key="5">
    <source>
        <dbReference type="ARBA" id="ARBA00022989"/>
    </source>
</evidence>
<feature type="transmembrane region" description="Helical" evidence="15">
    <location>
        <begin position="20"/>
        <end position="45"/>
    </location>
</feature>
<dbReference type="Pfam" id="PF00001">
    <property type="entry name" value="7tm_1"/>
    <property type="match status" value="1"/>
</dbReference>
<dbReference type="PANTHER" id="PTHR10489">
    <property type="entry name" value="CELL ADHESION MOLECULE"/>
    <property type="match status" value="1"/>
</dbReference>
<keyword evidence="18" id="KW-1185">Reference proteome</keyword>
<feature type="region of interest" description="Disordered" evidence="14">
    <location>
        <begin position="367"/>
        <end position="387"/>
    </location>
</feature>
<evidence type="ECO:0000256" key="15">
    <source>
        <dbReference type="SAM" id="Phobius"/>
    </source>
</evidence>
<dbReference type="SUPFAM" id="SSF81321">
    <property type="entry name" value="Family A G protein-coupled receptor-like"/>
    <property type="match status" value="1"/>
</dbReference>
<comment type="subcellular location">
    <subcellularLocation>
        <location evidence="1">Cell membrane</location>
    </subcellularLocation>
</comment>
<keyword evidence="2" id="KW-0217">Developmental protein</keyword>
<evidence type="ECO:0000256" key="12">
    <source>
        <dbReference type="ARBA" id="ARBA00023224"/>
    </source>
</evidence>
<dbReference type="GO" id="GO:0019722">
    <property type="term" value="P:calcium-mediated signaling"/>
    <property type="evidence" value="ECO:0007669"/>
    <property type="project" value="TreeGrafter"/>
</dbReference>
<dbReference type="InterPro" id="IPR000276">
    <property type="entry name" value="GPCR_Rhodpsn"/>
</dbReference>
<dbReference type="Gene3D" id="1.20.1070.10">
    <property type="entry name" value="Rhodopsin 7-helix transmembrane proteins"/>
    <property type="match status" value="1"/>
</dbReference>
<dbReference type="GO" id="GO:0019957">
    <property type="term" value="F:C-C chemokine binding"/>
    <property type="evidence" value="ECO:0007669"/>
    <property type="project" value="TreeGrafter"/>
</dbReference>
<keyword evidence="4 13" id="KW-0812">Transmembrane</keyword>
<dbReference type="Ensembl" id="ENSPKIT00000014589.1">
    <property type="protein sequence ID" value="ENSPKIP00000033695.1"/>
    <property type="gene ID" value="ENSPKIG00000013312.1"/>
</dbReference>
<sequence length="387" mass="43501">SPTPPLLGSCDYSEWSPTWALIPSIYMLAFTLGSMGNGLVLWVYIKWPHHRRHCIKSVPERTSRHCRHSASSCSLTTALITSLAAADMAFVLTLPLWATYTALGYHWPFGQLLCKLSSYLVALNMYASVFSLTGLSVERYWVISRRLRTQHSWSRVLWTVGGVWVAAGILALPALLLRTVIEVEEEAGPGNGGWWQGQAPHPLKSCEMDYSSLITAKLPEERERLELLWVAAMGMKSTLLGFLLPLAVLILCYSSLGCLLSHHFGNGPQPDHHRQRHLLHVIVTLVSAFFLCWLPFHANKTLSILMQLELLPYSCAFDWVLVAAYPYTTCLAYINSCLNPLLYACCNPGFRHHCRTLLERCCRRRGGEDGTKWEEPSRSSVVPSRTN</sequence>
<feature type="transmembrane region" description="Helical" evidence="15">
    <location>
        <begin position="73"/>
        <end position="96"/>
    </location>
</feature>
<keyword evidence="3" id="KW-1003">Cell membrane</keyword>
<dbReference type="PROSITE" id="PS50262">
    <property type="entry name" value="G_PROTEIN_RECEP_F1_2"/>
    <property type="match status" value="1"/>
</dbReference>
<protein>
    <submittedName>
        <fullName evidence="17">Apelin receptor 2</fullName>
    </submittedName>
</protein>
<dbReference type="Proteomes" id="UP000261540">
    <property type="component" value="Unplaced"/>
</dbReference>
<evidence type="ECO:0000256" key="7">
    <source>
        <dbReference type="ARBA" id="ARBA00023136"/>
    </source>
</evidence>
<keyword evidence="5 15" id="KW-1133">Transmembrane helix</keyword>
<dbReference type="GO" id="GO:0016493">
    <property type="term" value="F:C-C chemokine receptor activity"/>
    <property type="evidence" value="ECO:0007669"/>
    <property type="project" value="TreeGrafter"/>
</dbReference>
<feature type="transmembrane region" description="Helical" evidence="15">
    <location>
        <begin position="156"/>
        <end position="176"/>
    </location>
</feature>
<evidence type="ECO:0000256" key="1">
    <source>
        <dbReference type="ARBA" id="ARBA00004236"/>
    </source>
</evidence>
<reference evidence="17" key="1">
    <citation type="submission" date="2025-08" db="UniProtKB">
        <authorList>
            <consortium name="Ensembl"/>
        </authorList>
    </citation>
    <scope>IDENTIFICATION</scope>
</reference>
<dbReference type="GO" id="GO:0060182">
    <property type="term" value="F:apelin receptor activity"/>
    <property type="evidence" value="ECO:0007669"/>
    <property type="project" value="Ensembl"/>
</dbReference>
<comment type="similarity">
    <text evidence="13">Belongs to the G-protein coupled receptor 1 family.</text>
</comment>
<dbReference type="PANTHER" id="PTHR10489:SF953">
    <property type="entry name" value="APELIN RECEPTOR"/>
    <property type="match status" value="1"/>
</dbReference>
<accession>A0A3B3STN2</accession>
<keyword evidence="7 15" id="KW-0472">Membrane</keyword>
<evidence type="ECO:0000259" key="16">
    <source>
        <dbReference type="PROSITE" id="PS50262"/>
    </source>
</evidence>
<reference evidence="17" key="2">
    <citation type="submission" date="2025-09" db="UniProtKB">
        <authorList>
            <consortium name="Ensembl"/>
        </authorList>
    </citation>
    <scope>IDENTIFICATION</scope>
</reference>
<dbReference type="GO" id="GO:0007369">
    <property type="term" value="P:gastrulation"/>
    <property type="evidence" value="ECO:0007669"/>
    <property type="project" value="UniProtKB-KW"/>
</dbReference>
<organism evidence="17 18">
    <name type="scientific">Paramormyrops kingsleyae</name>
    <dbReference type="NCBI Taxonomy" id="1676925"/>
    <lineage>
        <taxon>Eukaryota</taxon>
        <taxon>Metazoa</taxon>
        <taxon>Chordata</taxon>
        <taxon>Craniata</taxon>
        <taxon>Vertebrata</taxon>
        <taxon>Euteleostomi</taxon>
        <taxon>Actinopterygii</taxon>
        <taxon>Neopterygii</taxon>
        <taxon>Teleostei</taxon>
        <taxon>Osteoglossocephala</taxon>
        <taxon>Osteoglossomorpha</taxon>
        <taxon>Osteoglossiformes</taxon>
        <taxon>Mormyridae</taxon>
        <taxon>Paramormyrops</taxon>
    </lineage>
</organism>
<feature type="domain" description="G-protein coupled receptors family 1 profile" evidence="16">
    <location>
        <begin position="36"/>
        <end position="343"/>
    </location>
</feature>
<evidence type="ECO:0000313" key="17">
    <source>
        <dbReference type="Ensembl" id="ENSPKIP00000033695.1"/>
    </source>
</evidence>
<evidence type="ECO:0000256" key="11">
    <source>
        <dbReference type="ARBA" id="ARBA00023218"/>
    </source>
</evidence>
<dbReference type="PRINTS" id="PR00237">
    <property type="entry name" value="GPCRRHODOPSN"/>
</dbReference>
<dbReference type="GO" id="GO:0009897">
    <property type="term" value="C:external side of plasma membrane"/>
    <property type="evidence" value="ECO:0007669"/>
    <property type="project" value="TreeGrafter"/>
</dbReference>
<evidence type="ECO:0000256" key="6">
    <source>
        <dbReference type="ARBA" id="ARBA00023040"/>
    </source>
</evidence>